<dbReference type="AlphaFoldDB" id="A0A4V4HEE8"/>
<dbReference type="EMBL" id="ML179324">
    <property type="protein sequence ID" value="THU90815.1"/>
    <property type="molecule type" value="Genomic_DNA"/>
</dbReference>
<keyword evidence="2" id="KW-1185">Reference proteome</keyword>
<sequence length="146" mass="16191">MSDVDGKGLMVGREEEELRTLARIAEETHNLFDSYGIYCKSEAIMKIAFTGTAQFDKFKAFDVGKSSKELMQDTAISAISAHPESNQLRQEVEGLRREMHDLRIQVGGYESPPSYRSLSPTLMIGGERLRTSNIFGPAPTSVMIGD</sequence>
<proteinExistence type="predicted"/>
<organism evidence="1 2">
    <name type="scientific">Dendrothele bispora (strain CBS 962.96)</name>
    <dbReference type="NCBI Taxonomy" id="1314807"/>
    <lineage>
        <taxon>Eukaryota</taxon>
        <taxon>Fungi</taxon>
        <taxon>Dikarya</taxon>
        <taxon>Basidiomycota</taxon>
        <taxon>Agaricomycotina</taxon>
        <taxon>Agaricomycetes</taxon>
        <taxon>Agaricomycetidae</taxon>
        <taxon>Agaricales</taxon>
        <taxon>Agaricales incertae sedis</taxon>
        <taxon>Dendrothele</taxon>
    </lineage>
</organism>
<dbReference type="Proteomes" id="UP000297245">
    <property type="component" value="Unassembled WGS sequence"/>
</dbReference>
<protein>
    <submittedName>
        <fullName evidence="1">Uncharacterized protein</fullName>
    </submittedName>
</protein>
<evidence type="ECO:0000313" key="2">
    <source>
        <dbReference type="Proteomes" id="UP000297245"/>
    </source>
</evidence>
<reference evidence="1 2" key="1">
    <citation type="journal article" date="2019" name="Nat. Ecol. Evol.">
        <title>Megaphylogeny resolves global patterns of mushroom evolution.</title>
        <authorList>
            <person name="Varga T."/>
            <person name="Krizsan K."/>
            <person name="Foldi C."/>
            <person name="Dima B."/>
            <person name="Sanchez-Garcia M."/>
            <person name="Sanchez-Ramirez S."/>
            <person name="Szollosi G.J."/>
            <person name="Szarkandi J.G."/>
            <person name="Papp V."/>
            <person name="Albert L."/>
            <person name="Andreopoulos W."/>
            <person name="Angelini C."/>
            <person name="Antonin V."/>
            <person name="Barry K.W."/>
            <person name="Bougher N.L."/>
            <person name="Buchanan P."/>
            <person name="Buyck B."/>
            <person name="Bense V."/>
            <person name="Catcheside P."/>
            <person name="Chovatia M."/>
            <person name="Cooper J."/>
            <person name="Damon W."/>
            <person name="Desjardin D."/>
            <person name="Finy P."/>
            <person name="Geml J."/>
            <person name="Haridas S."/>
            <person name="Hughes K."/>
            <person name="Justo A."/>
            <person name="Karasinski D."/>
            <person name="Kautmanova I."/>
            <person name="Kiss B."/>
            <person name="Kocsube S."/>
            <person name="Kotiranta H."/>
            <person name="LaButti K.M."/>
            <person name="Lechner B.E."/>
            <person name="Liimatainen K."/>
            <person name="Lipzen A."/>
            <person name="Lukacs Z."/>
            <person name="Mihaltcheva S."/>
            <person name="Morgado L.N."/>
            <person name="Niskanen T."/>
            <person name="Noordeloos M.E."/>
            <person name="Ohm R.A."/>
            <person name="Ortiz-Santana B."/>
            <person name="Ovrebo C."/>
            <person name="Racz N."/>
            <person name="Riley R."/>
            <person name="Savchenko A."/>
            <person name="Shiryaev A."/>
            <person name="Soop K."/>
            <person name="Spirin V."/>
            <person name="Szebenyi C."/>
            <person name="Tomsovsky M."/>
            <person name="Tulloss R.E."/>
            <person name="Uehling J."/>
            <person name="Grigoriev I.V."/>
            <person name="Vagvolgyi C."/>
            <person name="Papp T."/>
            <person name="Martin F.M."/>
            <person name="Miettinen O."/>
            <person name="Hibbett D.S."/>
            <person name="Nagy L.G."/>
        </authorList>
    </citation>
    <scope>NUCLEOTIDE SEQUENCE [LARGE SCALE GENOMIC DNA]</scope>
    <source>
        <strain evidence="1 2">CBS 962.96</strain>
    </source>
</reference>
<name>A0A4V4HEE8_DENBC</name>
<evidence type="ECO:0000313" key="1">
    <source>
        <dbReference type="EMBL" id="THU90815.1"/>
    </source>
</evidence>
<accession>A0A4V4HEE8</accession>
<gene>
    <name evidence="1" type="ORF">K435DRAFT_801703</name>
</gene>